<feature type="transmembrane region" description="Helical" evidence="6">
    <location>
        <begin position="73"/>
        <end position="91"/>
    </location>
</feature>
<evidence type="ECO:0000256" key="4">
    <source>
        <dbReference type="ARBA" id="ARBA00022989"/>
    </source>
</evidence>
<dbReference type="InterPro" id="IPR003740">
    <property type="entry name" value="YitT"/>
</dbReference>
<accession>A0A8J7KF10</accession>
<dbReference type="EMBL" id="JADKPV010000005">
    <property type="protein sequence ID" value="MBF4501731.1"/>
    <property type="molecule type" value="Genomic_DNA"/>
</dbReference>
<dbReference type="PIRSF" id="PIRSF006483">
    <property type="entry name" value="Membrane_protein_YitT"/>
    <property type="match status" value="1"/>
</dbReference>
<keyword evidence="4 6" id="KW-1133">Transmembrane helix</keyword>
<evidence type="ECO:0000256" key="6">
    <source>
        <dbReference type="SAM" id="Phobius"/>
    </source>
</evidence>
<keyword evidence="3 6" id="KW-0812">Transmembrane</keyword>
<feature type="transmembrane region" description="Helical" evidence="6">
    <location>
        <begin position="103"/>
        <end position="121"/>
    </location>
</feature>
<evidence type="ECO:0000256" key="1">
    <source>
        <dbReference type="ARBA" id="ARBA00004651"/>
    </source>
</evidence>
<dbReference type="Proteomes" id="UP000622653">
    <property type="component" value="Unassembled WGS sequence"/>
</dbReference>
<reference evidence="8" key="1">
    <citation type="submission" date="2020-11" db="EMBL/GenBank/DDBJ databases">
        <title>Multidrug resistant novel bacterium Savagea serpentis sp. nov., isolated from the scats of a vine snake (Ahaetulla nasuta).</title>
        <authorList>
            <person name="Venkata Ramana V."/>
            <person name="Vikas Patil S."/>
            <person name="Yogita Lugani V."/>
        </authorList>
    </citation>
    <scope>NUCLEOTIDE SEQUENCE</scope>
    <source>
        <strain evidence="8">SN6</strain>
    </source>
</reference>
<dbReference type="AlphaFoldDB" id="A0A8J7KF10"/>
<dbReference type="RefSeq" id="WP_194563214.1">
    <property type="nucleotide sequence ID" value="NZ_JADKPV010000005.1"/>
</dbReference>
<dbReference type="Pfam" id="PF10035">
    <property type="entry name" value="DUF2179"/>
    <property type="match status" value="1"/>
</dbReference>
<dbReference type="Gene3D" id="3.30.70.120">
    <property type="match status" value="1"/>
</dbReference>
<keyword evidence="5 6" id="KW-0472">Membrane</keyword>
<feature type="transmembrane region" description="Helical" evidence="6">
    <location>
        <begin position="41"/>
        <end position="66"/>
    </location>
</feature>
<keyword evidence="9" id="KW-1185">Reference proteome</keyword>
<evidence type="ECO:0000256" key="5">
    <source>
        <dbReference type="ARBA" id="ARBA00023136"/>
    </source>
</evidence>
<proteinExistence type="predicted"/>
<organism evidence="8 9">
    <name type="scientific">Savagea serpentis</name>
    <dbReference type="NCBI Taxonomy" id="2785297"/>
    <lineage>
        <taxon>Bacteria</taxon>
        <taxon>Bacillati</taxon>
        <taxon>Bacillota</taxon>
        <taxon>Bacilli</taxon>
        <taxon>Bacillales</taxon>
        <taxon>Caryophanaceae</taxon>
        <taxon>Savagea</taxon>
    </lineage>
</organism>
<evidence type="ECO:0000313" key="8">
    <source>
        <dbReference type="EMBL" id="MBF4501731.1"/>
    </source>
</evidence>
<evidence type="ECO:0000313" key="9">
    <source>
        <dbReference type="Proteomes" id="UP000622653"/>
    </source>
</evidence>
<gene>
    <name evidence="8" type="ORF">IRY55_10175</name>
</gene>
<dbReference type="PANTHER" id="PTHR33545">
    <property type="entry name" value="UPF0750 MEMBRANE PROTEIN YITT-RELATED"/>
    <property type="match status" value="1"/>
</dbReference>
<comment type="subcellular location">
    <subcellularLocation>
        <location evidence="1">Cell membrane</location>
        <topology evidence="1">Multi-pass membrane protein</topology>
    </subcellularLocation>
</comment>
<dbReference type="InterPro" id="IPR015867">
    <property type="entry name" value="N-reg_PII/ATP_PRibTrfase_C"/>
</dbReference>
<protein>
    <submittedName>
        <fullName evidence="8">YitT family protein</fullName>
    </submittedName>
</protein>
<evidence type="ECO:0000256" key="2">
    <source>
        <dbReference type="ARBA" id="ARBA00022475"/>
    </source>
</evidence>
<dbReference type="InterPro" id="IPR019264">
    <property type="entry name" value="DUF2179"/>
</dbReference>
<dbReference type="Pfam" id="PF02588">
    <property type="entry name" value="YitT_membrane"/>
    <property type="match status" value="1"/>
</dbReference>
<sequence length="278" mass="30516">MSRWIEWIGLIIGSFLFAFGVNYFSIPNELAEGGVIGLTIIAYYVFEWSPGLINFILNGLLLIIGYKYFSRKTLYYTIAVTLMSSFFLYLTEGILLTPHEDTLLAALFSGLFVGIGLGLIFRAGGTSGGSAILAQLAHQFLGWSIAKGMLLIDVLVIAGSYFVIGEAKAMYTLVAVYVGARVMDYVIEGLNHRTAVTIISRQPEAIRDEIMKKIQRGVTVLDGHGGYTGEEKEVLYIVINKPELVKLKALVSGVDEDAFVVIHDVREVLGDGFQKAVK</sequence>
<feature type="transmembrane region" description="Helical" evidence="6">
    <location>
        <begin position="7"/>
        <end position="26"/>
    </location>
</feature>
<feature type="domain" description="DUF2179" evidence="7">
    <location>
        <begin position="216"/>
        <end position="270"/>
    </location>
</feature>
<evidence type="ECO:0000259" key="7">
    <source>
        <dbReference type="Pfam" id="PF10035"/>
    </source>
</evidence>
<dbReference type="CDD" id="cd16380">
    <property type="entry name" value="YitT_C"/>
    <property type="match status" value="1"/>
</dbReference>
<dbReference type="InterPro" id="IPR051461">
    <property type="entry name" value="UPF0750_membrane"/>
</dbReference>
<evidence type="ECO:0000256" key="3">
    <source>
        <dbReference type="ARBA" id="ARBA00022692"/>
    </source>
</evidence>
<name>A0A8J7KF10_9BACL</name>
<comment type="caution">
    <text evidence="8">The sequence shown here is derived from an EMBL/GenBank/DDBJ whole genome shotgun (WGS) entry which is preliminary data.</text>
</comment>
<keyword evidence="2" id="KW-1003">Cell membrane</keyword>
<dbReference type="GO" id="GO:0005886">
    <property type="term" value="C:plasma membrane"/>
    <property type="evidence" value="ECO:0007669"/>
    <property type="project" value="UniProtKB-SubCell"/>
</dbReference>
<feature type="transmembrane region" description="Helical" evidence="6">
    <location>
        <begin position="141"/>
        <end position="163"/>
    </location>
</feature>
<dbReference type="PANTHER" id="PTHR33545:SF4">
    <property type="entry name" value="UPF0750 MEMBRANE PROTEIN YXKD"/>
    <property type="match status" value="1"/>
</dbReference>